<dbReference type="RefSeq" id="WP_269950089.1">
    <property type="nucleotide sequence ID" value="NZ_CP104758.1"/>
</dbReference>
<dbReference type="InterPro" id="IPR028362">
    <property type="entry name" value="AlgI"/>
</dbReference>
<keyword evidence="9" id="KW-0808">Transferase</keyword>
<feature type="transmembrane region" description="Helical" evidence="10">
    <location>
        <begin position="7"/>
        <end position="24"/>
    </location>
</feature>
<dbReference type="EC" id="2.3.1.-" evidence="9"/>
<evidence type="ECO:0000256" key="1">
    <source>
        <dbReference type="ARBA" id="ARBA00004651"/>
    </source>
</evidence>
<evidence type="ECO:0000256" key="7">
    <source>
        <dbReference type="ARBA" id="ARBA00022989"/>
    </source>
</evidence>
<keyword evidence="5 9" id="KW-0812">Transmembrane</keyword>
<keyword evidence="9" id="KW-0012">Acyltransferase</keyword>
<dbReference type="GO" id="GO:0005886">
    <property type="term" value="C:plasma membrane"/>
    <property type="evidence" value="ECO:0007669"/>
    <property type="project" value="UniProtKB-SubCell"/>
</dbReference>
<feature type="transmembrane region" description="Helical" evidence="10">
    <location>
        <begin position="30"/>
        <end position="57"/>
    </location>
</feature>
<sequence>MVFSSPVFLFIFFPIFLAVYFSLGRNFRNGFILFASVLFYIFGAGSLVLVACFLLLMNWLAALHIGRLQQKNIPAKKFLTAVIIVNIAPLFFFKYLIFLAHIINDLFKLNYLDQVNDLHLVLPLGISFYVFHFISYIVDVYRKKIAPERDLKKFAVYIALFPHLIAGPLVRYSEVKQQLDIKNRRLIKSDVFWGMVIFSIGLAKKTLIADPLGAVVDSIHHSNAEVTMYSSWLSAVCYSFQIYFDFSGYTDMAIGMARMIGFRFPRNFNRPYAAYTVTEFWRRWHMTLSRWFRDYVYIPLGGNRTSEFKTYRNLFIVFGLCALWHGAAYTYLIWGIGHGTLIALERAGIMKVEKMRLGSLPVFVFATILWVPFRSTDLPEMKRFLSAMFHLGDVKFWIDSNLGLADPKVIFLLMFSLIICLLEDKVFYKLRFMFFKKPAIVGGYCMILYFLSCISVVEHGFNPFIYFQF</sequence>
<dbReference type="PIRSF" id="PIRSF500217">
    <property type="entry name" value="AlgI"/>
    <property type="match status" value="1"/>
</dbReference>
<gene>
    <name evidence="11" type="ORF">N5580_06210</name>
</gene>
<evidence type="ECO:0000256" key="2">
    <source>
        <dbReference type="ARBA" id="ARBA00005182"/>
    </source>
</evidence>
<feature type="transmembrane region" description="Helical" evidence="10">
    <location>
        <begin position="192"/>
        <end position="214"/>
    </location>
</feature>
<organism evidence="11 12">
    <name type="scientific">Pantoea piersonii</name>
    <dbReference type="NCBI Taxonomy" id="2364647"/>
    <lineage>
        <taxon>Bacteria</taxon>
        <taxon>Pseudomonadati</taxon>
        <taxon>Pseudomonadota</taxon>
        <taxon>Gammaproteobacteria</taxon>
        <taxon>Enterobacterales</taxon>
        <taxon>Erwiniaceae</taxon>
        <taxon>Pantoea</taxon>
    </lineage>
</organism>
<evidence type="ECO:0000256" key="10">
    <source>
        <dbReference type="SAM" id="Phobius"/>
    </source>
</evidence>
<feature type="transmembrane region" description="Helical" evidence="10">
    <location>
        <begin position="314"/>
        <end position="334"/>
    </location>
</feature>
<comment type="subcellular location">
    <subcellularLocation>
        <location evidence="9">Cell inner membrane</location>
    </subcellularLocation>
    <subcellularLocation>
        <location evidence="1">Cell membrane</location>
        <topology evidence="1">Multi-pass membrane protein</topology>
    </subcellularLocation>
</comment>
<dbReference type="PANTHER" id="PTHR13285:SF18">
    <property type="entry name" value="PROTEIN-CYSTEINE N-PALMITOYLTRANSFERASE RASP"/>
    <property type="match status" value="1"/>
</dbReference>
<reference evidence="11 12" key="1">
    <citation type="journal article" date="2022" name="J Glob Antimicrob Resist">
        <title>First complete genome of a multidrug resistant strain of the novel human pathogen Kalamiella piersonii (GABEKP28) identified in human saliva.</title>
        <authorList>
            <person name="McDonagh F."/>
            <person name="Singh N.K."/>
            <person name="Venkateswaran K."/>
            <person name="Lonappan A.M."/>
            <person name="Hallahan B."/>
            <person name="Tuohy A."/>
            <person name="Burke L."/>
            <person name="Kovarova A."/>
            <person name="Miliotis G."/>
        </authorList>
    </citation>
    <scope>NUCLEOTIDE SEQUENCE [LARGE SCALE GENOMIC DNA]</scope>
    <source>
        <strain evidence="11 12">GABEKP28</strain>
    </source>
</reference>
<feature type="transmembrane region" description="Helical" evidence="10">
    <location>
        <begin position="355"/>
        <end position="373"/>
    </location>
</feature>
<feature type="transmembrane region" description="Helical" evidence="10">
    <location>
        <begin position="439"/>
        <end position="457"/>
    </location>
</feature>
<evidence type="ECO:0000256" key="5">
    <source>
        <dbReference type="ARBA" id="ARBA00022692"/>
    </source>
</evidence>
<dbReference type="EMBL" id="CP104758">
    <property type="protein sequence ID" value="WBG92128.1"/>
    <property type="molecule type" value="Genomic_DNA"/>
</dbReference>
<dbReference type="GO" id="GO:0016746">
    <property type="term" value="F:acyltransferase activity"/>
    <property type="evidence" value="ECO:0007669"/>
    <property type="project" value="UniProtKB-KW"/>
</dbReference>
<keyword evidence="12" id="KW-1185">Reference proteome</keyword>
<feature type="transmembrane region" description="Helical" evidence="10">
    <location>
        <begin position="78"/>
        <end position="100"/>
    </location>
</feature>
<dbReference type="GO" id="GO:0042121">
    <property type="term" value="P:alginic acid biosynthetic process"/>
    <property type="evidence" value="ECO:0007669"/>
    <property type="project" value="UniProtKB-UniRule"/>
</dbReference>
<evidence type="ECO:0000256" key="4">
    <source>
        <dbReference type="ARBA" id="ARBA00022475"/>
    </source>
</evidence>
<keyword evidence="7 10" id="KW-1133">Transmembrane helix</keyword>
<protein>
    <recommendedName>
        <fullName evidence="9">Probable alginate O-acetylase</fullName>
        <ecNumber evidence="9">2.3.1.-</ecNumber>
    </recommendedName>
</protein>
<dbReference type="InterPro" id="IPR024194">
    <property type="entry name" value="Ac/AlaTfrase_AlgI/DltB"/>
</dbReference>
<keyword evidence="6 9" id="KW-0016">Alginate biosynthesis</keyword>
<dbReference type="PANTHER" id="PTHR13285">
    <property type="entry name" value="ACYLTRANSFERASE"/>
    <property type="match status" value="1"/>
</dbReference>
<accession>A0AAJ5QMB3</accession>
<dbReference type="PIRSF" id="PIRSF016636">
    <property type="entry name" value="AlgI_DltB"/>
    <property type="match status" value="1"/>
</dbReference>
<keyword evidence="9" id="KW-0997">Cell inner membrane</keyword>
<dbReference type="AlphaFoldDB" id="A0AAJ5QMB3"/>
<proteinExistence type="inferred from homology"/>
<dbReference type="InterPro" id="IPR004299">
    <property type="entry name" value="MBOAT_fam"/>
</dbReference>
<dbReference type="KEGG" id="kpie:N5580_06210"/>
<comment type="pathway">
    <text evidence="2 9">Glycan biosynthesis; alginate biosynthesis.</text>
</comment>
<evidence type="ECO:0000256" key="3">
    <source>
        <dbReference type="ARBA" id="ARBA00010323"/>
    </source>
</evidence>
<keyword evidence="4 9" id="KW-1003">Cell membrane</keyword>
<evidence type="ECO:0000313" key="12">
    <source>
        <dbReference type="Proteomes" id="UP001211544"/>
    </source>
</evidence>
<dbReference type="Proteomes" id="UP001211544">
    <property type="component" value="Chromosome"/>
</dbReference>
<comment type="similarity">
    <text evidence="3 9">Belongs to the membrane-bound acyltransferase family.</text>
</comment>
<dbReference type="Pfam" id="PF03062">
    <property type="entry name" value="MBOAT"/>
    <property type="match status" value="1"/>
</dbReference>
<keyword evidence="8 9" id="KW-0472">Membrane</keyword>
<evidence type="ECO:0000256" key="9">
    <source>
        <dbReference type="PIRNR" id="PIRNR016636"/>
    </source>
</evidence>
<feature type="transmembrane region" description="Helical" evidence="10">
    <location>
        <begin position="226"/>
        <end position="244"/>
    </location>
</feature>
<evidence type="ECO:0000256" key="6">
    <source>
        <dbReference type="ARBA" id="ARBA00022841"/>
    </source>
</evidence>
<evidence type="ECO:0000256" key="8">
    <source>
        <dbReference type="ARBA" id="ARBA00023136"/>
    </source>
</evidence>
<evidence type="ECO:0000313" key="11">
    <source>
        <dbReference type="EMBL" id="WBG92128.1"/>
    </source>
</evidence>
<feature type="transmembrane region" description="Helical" evidence="10">
    <location>
        <begin position="120"/>
        <end position="142"/>
    </location>
</feature>
<name>A0AAJ5QMB3_9GAMM</name>
<dbReference type="InterPro" id="IPR051085">
    <property type="entry name" value="MB_O-acyltransferase"/>
</dbReference>